<dbReference type="EMBL" id="ABAW02000019">
    <property type="protein sequence ID" value="EDP11143.1"/>
    <property type="molecule type" value="Genomic_DNA"/>
</dbReference>
<dbReference type="AlphaFoldDB" id="A8RBE2"/>
<sequence length="48" mass="6110">MYADKSVYMLVFIRFSYLNKKYLLTNMDYHKYFLCSYCRIIFPKHFMY</sequence>
<name>A8RBE2_9FIRM</name>
<proteinExistence type="predicted"/>
<reference evidence="1 2" key="1">
    <citation type="submission" date="2007-09" db="EMBL/GenBank/DDBJ databases">
        <title>Draft genome sequence of Eubacterium dolichum (DSM 3991).</title>
        <authorList>
            <person name="Sudarsanam P."/>
            <person name="Ley R."/>
            <person name="Guruge J."/>
            <person name="Turnbaugh P.J."/>
            <person name="Mahowald M."/>
            <person name="Liep D."/>
            <person name="Gordon J."/>
        </authorList>
    </citation>
    <scope>NUCLEOTIDE SEQUENCE [LARGE SCALE GENOMIC DNA]</scope>
    <source>
        <strain evidence="1 2">DSM 3991</strain>
    </source>
</reference>
<comment type="caution">
    <text evidence="1">The sequence shown here is derived from an EMBL/GenBank/DDBJ whole genome shotgun (WGS) entry which is preliminary data.</text>
</comment>
<gene>
    <name evidence="1" type="ORF">EUBDOL_01063</name>
</gene>
<accession>A8RBE2</accession>
<reference evidence="1 2" key="2">
    <citation type="submission" date="2007-09" db="EMBL/GenBank/DDBJ databases">
        <authorList>
            <person name="Fulton L."/>
            <person name="Clifton S."/>
            <person name="Fulton B."/>
            <person name="Xu J."/>
            <person name="Minx P."/>
            <person name="Pepin K.H."/>
            <person name="Johnson M."/>
            <person name="Thiruvilangam P."/>
            <person name="Bhonagiri V."/>
            <person name="Nash W.E."/>
            <person name="Mardis E.R."/>
            <person name="Wilson R.K."/>
        </authorList>
    </citation>
    <scope>NUCLEOTIDE SEQUENCE [LARGE SCALE GENOMIC DNA]</scope>
    <source>
        <strain evidence="1 2">DSM 3991</strain>
    </source>
</reference>
<protein>
    <submittedName>
        <fullName evidence="1">Uncharacterized protein</fullName>
    </submittedName>
</protein>
<dbReference type="STRING" id="428127.EUBDOL_01063"/>
<evidence type="ECO:0000313" key="1">
    <source>
        <dbReference type="EMBL" id="EDP11143.1"/>
    </source>
</evidence>
<dbReference type="Proteomes" id="UP000004090">
    <property type="component" value="Unassembled WGS sequence"/>
</dbReference>
<evidence type="ECO:0000313" key="2">
    <source>
        <dbReference type="Proteomes" id="UP000004090"/>
    </source>
</evidence>
<organism evidence="1 2">
    <name type="scientific">Amedibacillus dolichus DSM 3991</name>
    <dbReference type="NCBI Taxonomy" id="428127"/>
    <lineage>
        <taxon>Bacteria</taxon>
        <taxon>Bacillati</taxon>
        <taxon>Bacillota</taxon>
        <taxon>Erysipelotrichia</taxon>
        <taxon>Erysipelotrichales</taxon>
        <taxon>Erysipelotrichaceae</taxon>
        <taxon>Amedibacillus</taxon>
    </lineage>
</organism>
<dbReference type="HOGENOM" id="CLU_3152918_0_0_9"/>